<gene>
    <name evidence="2" type="ORF">B0I03_10435</name>
</gene>
<dbReference type="EMBL" id="QLMI01000004">
    <property type="protein sequence ID" value="RAK22514.1"/>
    <property type="molecule type" value="Genomic_DNA"/>
</dbReference>
<keyword evidence="1" id="KW-0732">Signal</keyword>
<evidence type="ECO:0000313" key="2">
    <source>
        <dbReference type="EMBL" id="RAK22514.1"/>
    </source>
</evidence>
<feature type="chain" id="PRO_5016439010" description="Heme-binding HmuY-like protein" evidence="1">
    <location>
        <begin position="21"/>
        <end position="192"/>
    </location>
</feature>
<reference evidence="2 3" key="1">
    <citation type="submission" date="2018-06" db="EMBL/GenBank/DDBJ databases">
        <title>Genomic Encyclopedia of Type Strains, Phase III (KMG-III): the genomes of soil and plant-associated and newly described type strains.</title>
        <authorList>
            <person name="Whitman W."/>
        </authorList>
    </citation>
    <scope>NUCLEOTIDE SEQUENCE [LARGE SCALE GENOMIC DNA]</scope>
    <source>
        <strain evidence="2 3">CGMCC 1.12398</strain>
    </source>
</reference>
<comment type="caution">
    <text evidence="2">The sequence shown here is derived from an EMBL/GenBank/DDBJ whole genome shotgun (WGS) entry which is preliminary data.</text>
</comment>
<protein>
    <recommendedName>
        <fullName evidence="4">Heme-binding HmuY-like protein</fullName>
    </recommendedName>
</protein>
<sequence>MKKIAVLFLFLILASCSDDADDSAIQNPNRELTILKVDFLTHTFEGGNSFEFNNIAMTNSLPIEEIYVAPSDFGSYTLKFTPTNQVIFDGPIAWMGGSYDLPLDFNSSDYETTTLNPTINLDEIEYFLPTADILAGEGYTNFDYTSVWNSIKNLQVTNDCLNNNGKIGFVLYTPGLGLFQPENAYWLVILYK</sequence>
<feature type="signal peptide" evidence="1">
    <location>
        <begin position="1"/>
        <end position="20"/>
    </location>
</feature>
<evidence type="ECO:0000313" key="3">
    <source>
        <dbReference type="Proteomes" id="UP000249620"/>
    </source>
</evidence>
<accession>A0A327YN50</accession>
<dbReference type="OrthoDB" id="1339516at2"/>
<dbReference type="RefSeq" id="WP_111566746.1">
    <property type="nucleotide sequence ID" value="NZ_QLMI01000004.1"/>
</dbReference>
<evidence type="ECO:0008006" key="4">
    <source>
        <dbReference type="Google" id="ProtNLM"/>
    </source>
</evidence>
<dbReference type="PROSITE" id="PS51257">
    <property type="entry name" value="PROKAR_LIPOPROTEIN"/>
    <property type="match status" value="1"/>
</dbReference>
<dbReference type="Proteomes" id="UP000249620">
    <property type="component" value="Unassembled WGS sequence"/>
</dbReference>
<name>A0A327YN50_9FLAO</name>
<keyword evidence="3" id="KW-1185">Reference proteome</keyword>
<dbReference type="AlphaFoldDB" id="A0A327YN50"/>
<evidence type="ECO:0000256" key="1">
    <source>
        <dbReference type="SAM" id="SignalP"/>
    </source>
</evidence>
<proteinExistence type="predicted"/>
<organism evidence="2 3">
    <name type="scientific">Flavobacterium aquaticum</name>
    <dbReference type="NCBI Taxonomy" id="1236486"/>
    <lineage>
        <taxon>Bacteria</taxon>
        <taxon>Pseudomonadati</taxon>
        <taxon>Bacteroidota</taxon>
        <taxon>Flavobacteriia</taxon>
        <taxon>Flavobacteriales</taxon>
        <taxon>Flavobacteriaceae</taxon>
        <taxon>Flavobacterium</taxon>
    </lineage>
</organism>